<comment type="catalytic activity">
    <reaction evidence="5">
        <text>ATP + H2O = ADP + phosphate + H(+)</text>
        <dbReference type="Rhea" id="RHEA:13065"/>
        <dbReference type="ChEBI" id="CHEBI:15377"/>
        <dbReference type="ChEBI" id="CHEBI:15378"/>
        <dbReference type="ChEBI" id="CHEBI:30616"/>
        <dbReference type="ChEBI" id="CHEBI:43474"/>
        <dbReference type="ChEBI" id="CHEBI:456216"/>
        <dbReference type="EC" id="3.6.4.13"/>
    </reaction>
</comment>
<dbReference type="GO" id="GO:0003724">
    <property type="term" value="F:RNA helicase activity"/>
    <property type="evidence" value="ECO:0007669"/>
    <property type="project" value="UniProtKB-EC"/>
</dbReference>
<dbReference type="GO" id="GO:0005524">
    <property type="term" value="F:ATP binding"/>
    <property type="evidence" value="ECO:0007669"/>
    <property type="project" value="UniProtKB-KW"/>
</dbReference>
<proteinExistence type="predicted"/>
<dbReference type="GO" id="GO:0055087">
    <property type="term" value="C:Ski complex"/>
    <property type="evidence" value="ECO:0007669"/>
    <property type="project" value="TreeGrafter"/>
</dbReference>
<dbReference type="InterPro" id="IPR012961">
    <property type="entry name" value="Ski2/MTR4_C"/>
</dbReference>
<dbReference type="PROSITE" id="PS51192">
    <property type="entry name" value="HELICASE_ATP_BIND_1"/>
    <property type="match status" value="1"/>
</dbReference>
<evidence type="ECO:0000259" key="6">
    <source>
        <dbReference type="PROSITE" id="PS51192"/>
    </source>
</evidence>
<dbReference type="Gene3D" id="3.40.50.300">
    <property type="entry name" value="P-loop containing nucleotide triphosphate hydrolases"/>
    <property type="match status" value="2"/>
</dbReference>
<dbReference type="SMART" id="SM00487">
    <property type="entry name" value="DEXDc"/>
    <property type="match status" value="1"/>
</dbReference>
<dbReference type="GO" id="GO:0070478">
    <property type="term" value="P:nuclear-transcribed mRNA catabolic process, 3'-5' exonucleolytic nonsense-mediated decay"/>
    <property type="evidence" value="ECO:0007669"/>
    <property type="project" value="TreeGrafter"/>
</dbReference>
<dbReference type="CDD" id="cd18795">
    <property type="entry name" value="SF2_C_Ski2"/>
    <property type="match status" value="1"/>
</dbReference>
<evidence type="ECO:0000313" key="8">
    <source>
        <dbReference type="EMBL" id="MBY71770.1"/>
    </source>
</evidence>
<dbReference type="Pfam" id="PF00271">
    <property type="entry name" value="Helicase_C"/>
    <property type="match status" value="1"/>
</dbReference>
<dbReference type="OrthoDB" id="64767at2759"/>
<dbReference type="SUPFAM" id="SSF52540">
    <property type="entry name" value="P-loop containing nucleoside triphosphate hydrolases"/>
    <property type="match status" value="1"/>
</dbReference>
<reference evidence="10" key="2">
    <citation type="submission" date="2025-04" db="UniProtKB">
        <authorList>
            <consortium name="RefSeq"/>
        </authorList>
    </citation>
    <scope>IDENTIFICATION</scope>
    <source>
        <tissue evidence="10">Whole body</tissue>
    </source>
</reference>
<organism evidence="8">
    <name type="scientific">Sipha flava</name>
    <name type="common">yellow sugarcane aphid</name>
    <dbReference type="NCBI Taxonomy" id="143950"/>
    <lineage>
        <taxon>Eukaryota</taxon>
        <taxon>Metazoa</taxon>
        <taxon>Ecdysozoa</taxon>
        <taxon>Arthropoda</taxon>
        <taxon>Hexapoda</taxon>
        <taxon>Insecta</taxon>
        <taxon>Pterygota</taxon>
        <taxon>Neoptera</taxon>
        <taxon>Paraneoptera</taxon>
        <taxon>Hemiptera</taxon>
        <taxon>Sternorrhyncha</taxon>
        <taxon>Aphidomorpha</taxon>
        <taxon>Aphidoidea</taxon>
        <taxon>Aphididae</taxon>
        <taxon>Sipha</taxon>
    </lineage>
</organism>
<keyword evidence="9" id="KW-1185">Reference proteome</keyword>
<reference evidence="8" key="1">
    <citation type="submission" date="2018-04" db="EMBL/GenBank/DDBJ databases">
        <title>Transcriptome assembly of Sipha flava.</title>
        <authorList>
            <person name="Scully E.D."/>
            <person name="Geib S.M."/>
            <person name="Palmer N.A."/>
            <person name="Koch K."/>
            <person name="Bradshaw J."/>
            <person name="Heng-Moss T."/>
            <person name="Sarath G."/>
        </authorList>
    </citation>
    <scope>NUCLEOTIDE SEQUENCE</scope>
</reference>
<keyword evidence="2" id="KW-0378">Hydrolase</keyword>
<evidence type="ECO:0000259" key="7">
    <source>
        <dbReference type="PROSITE" id="PS51194"/>
    </source>
</evidence>
<dbReference type="AlphaFoldDB" id="A0A2S2Q2A9"/>
<dbReference type="Proteomes" id="UP000694846">
    <property type="component" value="Unplaced"/>
</dbReference>
<keyword evidence="1" id="KW-0547">Nucleotide-binding</keyword>
<dbReference type="Pfam" id="PF00270">
    <property type="entry name" value="DEAD"/>
    <property type="match status" value="1"/>
</dbReference>
<dbReference type="InterPro" id="IPR050699">
    <property type="entry name" value="RNA-DNA_Helicase"/>
</dbReference>
<dbReference type="InterPro" id="IPR001650">
    <property type="entry name" value="Helicase_C-like"/>
</dbReference>
<dbReference type="Pfam" id="PF08148">
    <property type="entry name" value="DSHCT"/>
    <property type="match status" value="1"/>
</dbReference>
<dbReference type="RefSeq" id="XP_025416644.1">
    <property type="nucleotide sequence ID" value="XM_025560859.1"/>
</dbReference>
<dbReference type="InterPro" id="IPR011545">
    <property type="entry name" value="DEAD/DEAH_box_helicase_dom"/>
</dbReference>
<dbReference type="InterPro" id="IPR027417">
    <property type="entry name" value="P-loop_NTPase"/>
</dbReference>
<dbReference type="PROSITE" id="PS51194">
    <property type="entry name" value="HELICASE_CTER"/>
    <property type="match status" value="1"/>
</dbReference>
<evidence type="ECO:0000256" key="5">
    <source>
        <dbReference type="ARBA" id="ARBA00047984"/>
    </source>
</evidence>
<dbReference type="GO" id="GO:0003723">
    <property type="term" value="F:RNA binding"/>
    <property type="evidence" value="ECO:0007669"/>
    <property type="project" value="InterPro"/>
</dbReference>
<dbReference type="PANTHER" id="PTHR12131">
    <property type="entry name" value="ATP-DEPENDENT RNA AND DNA HELICASE"/>
    <property type="match status" value="1"/>
</dbReference>
<evidence type="ECO:0000256" key="1">
    <source>
        <dbReference type="ARBA" id="ARBA00022741"/>
    </source>
</evidence>
<gene>
    <name evidence="8" type="primary">SKIV2L</name>
    <name evidence="10" type="synonym">LOC112687886</name>
    <name evidence="8" type="ORF">g.114311</name>
</gene>
<protein>
    <submittedName>
        <fullName evidence="8 10">Helicase SKI2W</fullName>
    </submittedName>
</protein>
<dbReference type="GO" id="GO:0016787">
    <property type="term" value="F:hydrolase activity"/>
    <property type="evidence" value="ECO:0007669"/>
    <property type="project" value="UniProtKB-KW"/>
</dbReference>
<sequence length="1176" mass="135645">MEDFNMKYEVPGGITSIMPSIPADLLSYINCIENMPVYKGESVLPTRDINLMSLLSDTNINILPTELIPKRNPRTGKIICYEEVINETITQPDDPSPCSKSINNHSIITRFKDNTFEFDPNNLPTAPGLSNKLQINPNNDYSTSNIFPTNTPLEDEWAEDIGGFWDDEVPEIVELPKTNPEPVSIEEIKHIKKEENFVLKISGNIERALVKSKWVEELDISKPIDNFDELLPDPAYKWEFELDTFQKQAVLKLEEKCSVFVAAHTSAGKTVIAEYAIALAKKHQLRCIYTSPIKALSNQKFRDFKKKFGDVGLITGDFQVKPEAQCLIVTTEILCSMLYSNSDKIKETEFVILDEVHYVNDRDRGHIWEQILIMLPKRIKLVMLSATVTNVIDFANWIGRTRNSKIYVVFTLYRPVPLEHYIYVGSNTSLEVKDNMHLIRKADSGFLMQGYRKASDSFKKNQEIKKTQDFKKDQKSKWIGFLRFLDKNSLFPAVVFILSRKKCDLMAETLKNSVNFLLNNKESQANEYFFNHAIKKLKPEDRALPQVVLMKELLCQGIAVHHSGILPILKEIVEMQFQKSLVKCLFATETFAIGINMPARTVVFDAINKFDGVEKRNLAPAEYTQMAGRAGRRGHDPSGTVIIMANNQLPNDRELTNMMLGKSAKLESQFKVSYSIILNMFKKNNSETLEEILGSSFIEAARAKKKDEYVEELNSLKLLDEKDNWQPTGQQELIVKEFYLAAKEYLDCRNEDWDKLYNASDKSFSETGRFVIITHQHYVNRLAIILSSNAKKVPKEFRVLVLDNEHVKSELSDKKKDSWYKFIYLSQKRRLMDKSLDVISNNAHTILTIPSNSIMAITRFSGNFDIDSIIKNWEMRQNERFKDAPISAHCQRAITMLSEKTLLLNRSEVNEPVLSLLELRIDHFELHRIMLHMHSLENQVYNIDLSDIIAFEEVFSTLYEHQTRKERITELEHQISNKALQLYNEYINKVEVLKELKYINPRNEITTQKGNVAATMGSHELLITELLLCNMFEELKPEEIAAVLSCLVCESKSDFNWECIKEENLLKGIHIIKQKHDYIQHVESNYLSNYERIDLNFNLVKVLYLWAQEKPFSEIMEVTDIQEGIIVRCIVQLNEILTVIKNAAKTIGTNKISEKMQEVLDKIKRDIVFTPSLYME</sequence>
<keyword evidence="4" id="KW-0067">ATP-binding</keyword>
<evidence type="ECO:0000313" key="10">
    <source>
        <dbReference type="RefSeq" id="XP_025416644.1"/>
    </source>
</evidence>
<evidence type="ECO:0000256" key="4">
    <source>
        <dbReference type="ARBA" id="ARBA00022840"/>
    </source>
</evidence>
<dbReference type="EMBL" id="GGMS01002567">
    <property type="protein sequence ID" value="MBY71770.1"/>
    <property type="molecule type" value="Transcribed_RNA"/>
</dbReference>
<dbReference type="SMART" id="SM00490">
    <property type="entry name" value="HELICc"/>
    <property type="match status" value="1"/>
</dbReference>
<keyword evidence="3 8" id="KW-0347">Helicase</keyword>
<dbReference type="InterPro" id="IPR016438">
    <property type="entry name" value="SKI2-like"/>
</dbReference>
<accession>A0A2S2Q2A9</accession>
<evidence type="ECO:0000313" key="9">
    <source>
        <dbReference type="Proteomes" id="UP000694846"/>
    </source>
</evidence>
<dbReference type="PIRSF" id="PIRSF005198">
    <property type="entry name" value="Antiviral_helicase_SKI2"/>
    <property type="match status" value="1"/>
</dbReference>
<dbReference type="Gene3D" id="1.10.3380.30">
    <property type="match status" value="1"/>
</dbReference>
<dbReference type="PANTHER" id="PTHR12131:SF1">
    <property type="entry name" value="ATP-DEPENDENT RNA HELICASE SUPV3L1, MITOCHONDRIAL-RELATED"/>
    <property type="match status" value="1"/>
</dbReference>
<dbReference type="SMART" id="SM01142">
    <property type="entry name" value="DSHCT"/>
    <property type="match status" value="1"/>
</dbReference>
<dbReference type="FunFam" id="3.40.50.300:FF:000354">
    <property type="entry name" value="ATP-dependent RNA helicase SKI2"/>
    <property type="match status" value="1"/>
</dbReference>
<evidence type="ECO:0000256" key="3">
    <source>
        <dbReference type="ARBA" id="ARBA00022806"/>
    </source>
</evidence>
<dbReference type="InterPro" id="IPR014001">
    <property type="entry name" value="Helicase_ATP-bd"/>
</dbReference>
<name>A0A2S2Q2A9_9HEMI</name>
<feature type="domain" description="Helicase C-terminal" evidence="7">
    <location>
        <begin position="484"/>
        <end position="684"/>
    </location>
</feature>
<dbReference type="FunFam" id="3.40.50.300:FF:000447">
    <property type="entry name" value="helicase SKI2W isoform X2"/>
    <property type="match status" value="1"/>
</dbReference>
<evidence type="ECO:0000256" key="2">
    <source>
        <dbReference type="ARBA" id="ARBA00022801"/>
    </source>
</evidence>
<feature type="domain" description="Helicase ATP-binding" evidence="6">
    <location>
        <begin position="250"/>
        <end position="406"/>
    </location>
</feature>